<keyword evidence="5" id="KW-0812">Transmembrane</keyword>
<reference evidence="7 8" key="1">
    <citation type="submission" date="2018-07" db="EMBL/GenBank/DDBJ databases">
        <title>Freshwater and sediment microbial communities from various areas in North America, analyzing microbe dynamics in response to fracking.</title>
        <authorList>
            <person name="Lamendella R."/>
        </authorList>
    </citation>
    <scope>NUCLEOTIDE SEQUENCE [LARGE SCALE GENOMIC DNA]</scope>
    <source>
        <strain evidence="7 8">105B</strain>
    </source>
</reference>
<dbReference type="CDD" id="cd07023">
    <property type="entry name" value="S49_Sppa_N_C"/>
    <property type="match status" value="1"/>
</dbReference>
<dbReference type="GO" id="GO:0006508">
    <property type="term" value="P:proteolysis"/>
    <property type="evidence" value="ECO:0007669"/>
    <property type="project" value="UniProtKB-KW"/>
</dbReference>
<name>A0A368XA32_MARNT</name>
<gene>
    <name evidence="7" type="ORF">DET61_11964</name>
</gene>
<keyword evidence="4" id="KW-0720">Serine protease</keyword>
<feature type="domain" description="Peptidase S49" evidence="6">
    <location>
        <begin position="133"/>
        <end position="278"/>
    </location>
</feature>
<dbReference type="SUPFAM" id="SSF52096">
    <property type="entry name" value="ClpP/crotonase"/>
    <property type="match status" value="1"/>
</dbReference>
<keyword evidence="3" id="KW-0378">Hydrolase</keyword>
<proteinExistence type="inferred from homology"/>
<dbReference type="Gene3D" id="3.90.226.10">
    <property type="entry name" value="2-enoyl-CoA Hydratase, Chain A, domain 1"/>
    <property type="match status" value="1"/>
</dbReference>
<comment type="caution">
    <text evidence="7">The sequence shown here is derived from an EMBL/GenBank/DDBJ whole genome shotgun (WGS) entry which is preliminary data.</text>
</comment>
<organism evidence="7 8">
    <name type="scientific">Marinobacter nauticus</name>
    <name type="common">Marinobacter hydrocarbonoclasticus</name>
    <name type="synonym">Marinobacter aquaeolei</name>
    <dbReference type="NCBI Taxonomy" id="2743"/>
    <lineage>
        <taxon>Bacteria</taxon>
        <taxon>Pseudomonadati</taxon>
        <taxon>Pseudomonadota</taxon>
        <taxon>Gammaproteobacteria</taxon>
        <taxon>Pseudomonadales</taxon>
        <taxon>Marinobacteraceae</taxon>
        <taxon>Marinobacter</taxon>
    </lineage>
</organism>
<dbReference type="EMBL" id="QPJI01000019">
    <property type="protein sequence ID" value="RCW63297.1"/>
    <property type="molecule type" value="Genomic_DNA"/>
</dbReference>
<feature type="transmembrane region" description="Helical" evidence="5">
    <location>
        <begin position="32"/>
        <end position="53"/>
    </location>
</feature>
<evidence type="ECO:0000256" key="2">
    <source>
        <dbReference type="ARBA" id="ARBA00022670"/>
    </source>
</evidence>
<dbReference type="PANTHER" id="PTHR42987">
    <property type="entry name" value="PEPTIDASE S49"/>
    <property type="match status" value="1"/>
</dbReference>
<dbReference type="Proteomes" id="UP000253647">
    <property type="component" value="Unassembled WGS sequence"/>
</dbReference>
<comment type="similarity">
    <text evidence="1">Belongs to the peptidase S49 family.</text>
</comment>
<dbReference type="Gene3D" id="6.20.330.10">
    <property type="match status" value="1"/>
</dbReference>
<sequence>MSVSSQSQTDERLEFILKEFMREIRSERRKSFILRILMWIYLIGSTIAFVVFVTQGKESRVTDESPHVAKIDIIGTIDRKTGVAAYPTIAALEKAFETETAEAIVLDMDSPGGSAAQSDLVYRELRRLRAEHPEKPVFAVIGDVCASGCYYIASAADEIIVNRTSMIGSIGVRMDGFDFTELMQKVGVERRILSAGKNKILSDPFVEMEPEVKSHLETNILAETHQVFIEAVKEGRGDRLVADENLFTGLVWLGEKAIEKGLADRVGSVQTVLRELGADVEPINYTNRPVRLMDWITGRAVEVLSNVTYELDRPRLEM</sequence>
<keyword evidence="2 7" id="KW-0645">Protease</keyword>
<dbReference type="GO" id="GO:0008236">
    <property type="term" value="F:serine-type peptidase activity"/>
    <property type="evidence" value="ECO:0007669"/>
    <property type="project" value="UniProtKB-KW"/>
</dbReference>
<evidence type="ECO:0000256" key="1">
    <source>
        <dbReference type="ARBA" id="ARBA00008683"/>
    </source>
</evidence>
<evidence type="ECO:0000256" key="4">
    <source>
        <dbReference type="ARBA" id="ARBA00022825"/>
    </source>
</evidence>
<dbReference type="PANTHER" id="PTHR42987:SF8">
    <property type="entry name" value="PROTEINASE"/>
    <property type="match status" value="1"/>
</dbReference>
<evidence type="ECO:0000256" key="5">
    <source>
        <dbReference type="SAM" id="Phobius"/>
    </source>
</evidence>
<dbReference type="InterPro" id="IPR029045">
    <property type="entry name" value="ClpP/crotonase-like_dom_sf"/>
</dbReference>
<keyword evidence="5" id="KW-1133">Transmembrane helix</keyword>
<dbReference type="InterPro" id="IPR002142">
    <property type="entry name" value="Peptidase_S49"/>
</dbReference>
<evidence type="ECO:0000313" key="7">
    <source>
        <dbReference type="EMBL" id="RCW63297.1"/>
    </source>
</evidence>
<accession>A0A368XA32</accession>
<evidence type="ECO:0000313" key="8">
    <source>
        <dbReference type="Proteomes" id="UP000253647"/>
    </source>
</evidence>
<protein>
    <submittedName>
        <fullName evidence="7">Protease-4</fullName>
    </submittedName>
</protein>
<dbReference type="RefSeq" id="WP_114435330.1">
    <property type="nucleotide sequence ID" value="NZ_QPJI01000019.1"/>
</dbReference>
<dbReference type="InterPro" id="IPR047272">
    <property type="entry name" value="S49_SppA_C"/>
</dbReference>
<keyword evidence="5" id="KW-0472">Membrane</keyword>
<dbReference type="Pfam" id="PF01343">
    <property type="entry name" value="Peptidase_S49"/>
    <property type="match status" value="1"/>
</dbReference>
<evidence type="ECO:0000256" key="3">
    <source>
        <dbReference type="ARBA" id="ARBA00022801"/>
    </source>
</evidence>
<evidence type="ECO:0000259" key="6">
    <source>
        <dbReference type="Pfam" id="PF01343"/>
    </source>
</evidence>
<dbReference type="AlphaFoldDB" id="A0A368XA32"/>